<dbReference type="InterPro" id="IPR015947">
    <property type="entry name" value="PUA-like_sf"/>
</dbReference>
<comment type="caution">
    <text evidence="2">The sequence shown here is derived from an EMBL/GenBank/DDBJ whole genome shotgun (WGS) entry which is preliminary data.</text>
</comment>
<reference evidence="2 3" key="1">
    <citation type="submission" date="2021-03" db="EMBL/GenBank/DDBJ databases">
        <title>Sequencing the genomes of 1000 actinobacteria strains.</title>
        <authorList>
            <person name="Klenk H.-P."/>
        </authorList>
    </citation>
    <scope>NUCLEOTIDE SEQUENCE [LARGE SCALE GENOMIC DNA]</scope>
    <source>
        <strain evidence="2 3">DSM 44580</strain>
    </source>
</reference>
<evidence type="ECO:0000313" key="2">
    <source>
        <dbReference type="EMBL" id="MBP2475229.1"/>
    </source>
</evidence>
<proteinExistence type="predicted"/>
<dbReference type="PANTHER" id="PTHR39203">
    <property type="entry name" value="CYTOPLASMIC PROTEIN-RELATED"/>
    <property type="match status" value="1"/>
</dbReference>
<dbReference type="RefSeq" id="WP_086782814.1">
    <property type="nucleotide sequence ID" value="NZ_JAGIOO010000001.1"/>
</dbReference>
<dbReference type="InterPro" id="IPR007374">
    <property type="entry name" value="ASCH_domain"/>
</dbReference>
<accession>A0ABS5AF69</accession>
<dbReference type="EMBL" id="JAGIOO010000001">
    <property type="protein sequence ID" value="MBP2475229.1"/>
    <property type="molecule type" value="Genomic_DNA"/>
</dbReference>
<name>A0ABS5AF69_9PSEU</name>
<evidence type="ECO:0000313" key="3">
    <source>
        <dbReference type="Proteomes" id="UP001519363"/>
    </source>
</evidence>
<dbReference type="InterPro" id="IPR009326">
    <property type="entry name" value="DUF984"/>
</dbReference>
<dbReference type="SMART" id="SM01022">
    <property type="entry name" value="ASCH"/>
    <property type="match status" value="1"/>
</dbReference>
<organism evidence="2 3">
    <name type="scientific">Crossiella equi</name>
    <dbReference type="NCBI Taxonomy" id="130796"/>
    <lineage>
        <taxon>Bacteria</taxon>
        <taxon>Bacillati</taxon>
        <taxon>Actinomycetota</taxon>
        <taxon>Actinomycetes</taxon>
        <taxon>Pseudonocardiales</taxon>
        <taxon>Pseudonocardiaceae</taxon>
        <taxon>Crossiella</taxon>
    </lineage>
</organism>
<keyword evidence="3" id="KW-1185">Reference proteome</keyword>
<dbReference type="Pfam" id="PF04266">
    <property type="entry name" value="ASCH"/>
    <property type="match status" value="1"/>
</dbReference>
<dbReference type="SUPFAM" id="SSF88697">
    <property type="entry name" value="PUA domain-like"/>
    <property type="match status" value="1"/>
</dbReference>
<evidence type="ECO:0000259" key="1">
    <source>
        <dbReference type="SMART" id="SM01022"/>
    </source>
</evidence>
<gene>
    <name evidence="2" type="ORF">JOF53_004101</name>
</gene>
<sequence length="133" mass="14541">MAWPRCDGKRVLGLGVPGEQRDWLNDCVLNGNKRATAGLLETDYEPEGEALEHVGELLALVDSEDGYLRTVEVTHVSVVPFGEVPFSFAEAEGEGFRSIEHWREAHAGFWAGAGATVTPESAVALIHFRVLDH</sequence>
<protein>
    <submittedName>
        <fullName evidence="2">Uncharacterized protein YhfF</fullName>
    </submittedName>
</protein>
<dbReference type="Proteomes" id="UP001519363">
    <property type="component" value="Unassembled WGS sequence"/>
</dbReference>
<dbReference type="Gene3D" id="3.10.400.10">
    <property type="entry name" value="Sulfate adenylyltransferase"/>
    <property type="match status" value="1"/>
</dbReference>
<feature type="domain" description="ASCH" evidence="1">
    <location>
        <begin position="14"/>
        <end position="132"/>
    </location>
</feature>
<dbReference type="PANTHER" id="PTHR39203:SF1">
    <property type="entry name" value="CYTOPLASMIC PROTEIN"/>
    <property type="match status" value="1"/>
</dbReference>